<feature type="domain" description="Rhamnogalacturonase A/B/Epimerase-like pectate lyase" evidence="1">
    <location>
        <begin position="383"/>
        <end position="595"/>
    </location>
</feature>
<name>A0A6A6JUB3_WESOR</name>
<accession>A0A6A6JUB3</accession>
<evidence type="ECO:0000313" key="3">
    <source>
        <dbReference type="Proteomes" id="UP000800097"/>
    </source>
</evidence>
<dbReference type="CDD" id="cd23668">
    <property type="entry name" value="GH55_beta13glucanase-like"/>
    <property type="match status" value="1"/>
</dbReference>
<dbReference type="InterPro" id="IPR039279">
    <property type="entry name" value="QRT3-like"/>
</dbReference>
<dbReference type="PANTHER" id="PTHR33928">
    <property type="entry name" value="POLYGALACTURONASE QRT3"/>
    <property type="match status" value="1"/>
</dbReference>
<dbReference type="OrthoDB" id="1046782at2759"/>
<dbReference type="AlphaFoldDB" id="A0A6A6JUB3"/>
<dbReference type="FunFam" id="2.160.20.10:FF:000023">
    <property type="entry name" value="Exo-beta-1,3-glucanase Exg0"/>
    <property type="match status" value="1"/>
</dbReference>
<reference evidence="2" key="1">
    <citation type="journal article" date="2020" name="Stud. Mycol.">
        <title>101 Dothideomycetes genomes: a test case for predicting lifestyles and emergence of pathogens.</title>
        <authorList>
            <person name="Haridas S."/>
            <person name="Albert R."/>
            <person name="Binder M."/>
            <person name="Bloem J."/>
            <person name="Labutti K."/>
            <person name="Salamov A."/>
            <person name="Andreopoulos B."/>
            <person name="Baker S."/>
            <person name="Barry K."/>
            <person name="Bills G."/>
            <person name="Bluhm B."/>
            <person name="Cannon C."/>
            <person name="Castanera R."/>
            <person name="Culley D."/>
            <person name="Daum C."/>
            <person name="Ezra D."/>
            <person name="Gonzalez J."/>
            <person name="Henrissat B."/>
            <person name="Kuo A."/>
            <person name="Liang C."/>
            <person name="Lipzen A."/>
            <person name="Lutzoni F."/>
            <person name="Magnuson J."/>
            <person name="Mondo S."/>
            <person name="Nolan M."/>
            <person name="Ohm R."/>
            <person name="Pangilinan J."/>
            <person name="Park H.-J."/>
            <person name="Ramirez L."/>
            <person name="Alfaro M."/>
            <person name="Sun H."/>
            <person name="Tritt A."/>
            <person name="Yoshinaga Y."/>
            <person name="Zwiers L.-H."/>
            <person name="Turgeon B."/>
            <person name="Goodwin S."/>
            <person name="Spatafora J."/>
            <person name="Crous P."/>
            <person name="Grigoriev I."/>
        </authorList>
    </citation>
    <scope>NUCLEOTIDE SEQUENCE</scope>
    <source>
        <strain evidence="2">CBS 379.55</strain>
    </source>
</reference>
<evidence type="ECO:0000259" key="1">
    <source>
        <dbReference type="Pfam" id="PF12708"/>
    </source>
</evidence>
<dbReference type="InterPro" id="IPR012334">
    <property type="entry name" value="Pectin_lyas_fold"/>
</dbReference>
<dbReference type="EMBL" id="ML986485">
    <property type="protein sequence ID" value="KAF2280210.1"/>
    <property type="molecule type" value="Genomic_DNA"/>
</dbReference>
<proteinExistence type="predicted"/>
<evidence type="ECO:0000313" key="2">
    <source>
        <dbReference type="EMBL" id="KAF2280210.1"/>
    </source>
</evidence>
<dbReference type="SUPFAM" id="SSF51126">
    <property type="entry name" value="Pectin lyase-like"/>
    <property type="match status" value="2"/>
</dbReference>
<dbReference type="Pfam" id="PF12708">
    <property type="entry name" value="Pect-lyase_RHGA_epim"/>
    <property type="match status" value="2"/>
</dbReference>
<dbReference type="GO" id="GO:0004650">
    <property type="term" value="F:polygalacturonase activity"/>
    <property type="evidence" value="ECO:0007669"/>
    <property type="project" value="InterPro"/>
</dbReference>
<keyword evidence="3" id="KW-1185">Reference proteome</keyword>
<sequence>MTAAAADPPYWLKDIQKQGYAAFNPNPSGYRVFRNVMDYGAKGDGVTDDTDAINRAISDQNRCGPWVCDSSTTTPAIIYFPAGTYIISKSIIMYYMTQMHGNPNSLPVLKATPGLTGLGVIDASKYSDVNGEPGWISTNIFTRQIRNFVIDLTAIPPDRDAKGIHWPASQATSLQNVKVVMTRAANSKHTGIFVENGSAGYMVDVETIGGYIGLEVGNQQYTMRGIKVSGAVIGIRQIWNWGWLYHGITISDCNTAFSMSNVDQGKQLVGSVVIADSDIINCPTFVDMAWSSGSQPIGAGQLILENIALTNVPVAVKGNGATVLAGGTTRIAAWGQGTRYTPDGPQRYQGALTPARRPAGLLNGDRYYTKSKPQYEQLPVSSFLSVRTLGAKGDGRTDDTAAVQNAINRAVAEGKVLFFDHGVYKVTNTIYVPPNARMVGETYSVIMASGAAGNFLDWSNPQAVVLIGRPGESGSIEWSDMIVSTQGRTPGAKLIEYNLNSARGSGLWDVHTRIGGAAGTDLQVANCPTYTVKNECMVAHTNVHVTKHARGAYFENNWFWTADHDLDDADSTRISVFAGRGMLIEGSNIWMWATGSEHHTLYQFQLYEAADVFAGFIQTETPYMQPVPDAKSQPYPADYDTYHDPNYAAVCVPGQICDAFALRIVNSRSIHVYGAGLYSFFKNYDVSCSSPDAPNGSRDCQHRIFTIEGSSSDILIYTLSEVGATEMVTIDGVDKAKWSDNLSVYSNTIGLFTYRV</sequence>
<dbReference type="Gene3D" id="2.160.20.10">
    <property type="entry name" value="Single-stranded right-handed beta-helix, Pectin lyase-like"/>
    <property type="match status" value="2"/>
</dbReference>
<feature type="domain" description="Rhamnogalacturonase A/B/Epimerase-like pectate lyase" evidence="1">
    <location>
        <begin position="33"/>
        <end position="256"/>
    </location>
</feature>
<protein>
    <submittedName>
        <fullName evidence="2">Exo-beta 1,3 glucanase-like protein</fullName>
    </submittedName>
</protein>
<dbReference type="PANTHER" id="PTHR33928:SF2">
    <property type="entry name" value="PECTATE LYASE SUPERFAMILY PROTEIN DOMAIN-CONTAINING PROTEIN-RELATED"/>
    <property type="match status" value="1"/>
</dbReference>
<organism evidence="2 3">
    <name type="scientific">Westerdykella ornata</name>
    <dbReference type="NCBI Taxonomy" id="318751"/>
    <lineage>
        <taxon>Eukaryota</taxon>
        <taxon>Fungi</taxon>
        <taxon>Dikarya</taxon>
        <taxon>Ascomycota</taxon>
        <taxon>Pezizomycotina</taxon>
        <taxon>Dothideomycetes</taxon>
        <taxon>Pleosporomycetidae</taxon>
        <taxon>Pleosporales</taxon>
        <taxon>Sporormiaceae</taxon>
        <taxon>Westerdykella</taxon>
    </lineage>
</organism>
<dbReference type="RefSeq" id="XP_033657748.1">
    <property type="nucleotide sequence ID" value="XM_033795174.1"/>
</dbReference>
<gene>
    <name evidence="2" type="ORF">EI97DRAFT_369191</name>
</gene>
<dbReference type="Proteomes" id="UP000800097">
    <property type="component" value="Unassembled WGS sequence"/>
</dbReference>
<dbReference type="GeneID" id="54548349"/>
<dbReference type="InterPro" id="IPR024535">
    <property type="entry name" value="RHGA/B-epi-like_pectate_lyase"/>
</dbReference>
<dbReference type="InterPro" id="IPR011050">
    <property type="entry name" value="Pectin_lyase_fold/virulence"/>
</dbReference>